<evidence type="ECO:0000313" key="2">
    <source>
        <dbReference type="EMBL" id="RFC68780.1"/>
    </source>
</evidence>
<reference evidence="3" key="1">
    <citation type="submission" date="2018-08" db="EMBL/GenBank/DDBJ databases">
        <authorList>
            <person name="Im W.T."/>
        </authorList>
    </citation>
    <scope>NUCLEOTIDE SEQUENCE [LARGE SCALE GENOMIC DNA]</scope>
    <source>
        <strain evidence="3">LA-28</strain>
    </source>
</reference>
<dbReference type="InterPro" id="IPR004843">
    <property type="entry name" value="Calcineurin-like_PHP"/>
</dbReference>
<dbReference type="EMBL" id="QURN01000003">
    <property type="protein sequence ID" value="RFC68780.1"/>
    <property type="molecule type" value="Genomic_DNA"/>
</dbReference>
<name>A0A371XHS1_9HYPH</name>
<proteinExistence type="predicted"/>
<dbReference type="InterPro" id="IPR051918">
    <property type="entry name" value="STPP_CPPED1"/>
</dbReference>
<organism evidence="2 3">
    <name type="scientific">Mesorhizobium denitrificans</name>
    <dbReference type="NCBI Taxonomy" id="2294114"/>
    <lineage>
        <taxon>Bacteria</taxon>
        <taxon>Pseudomonadati</taxon>
        <taxon>Pseudomonadota</taxon>
        <taxon>Alphaproteobacteria</taxon>
        <taxon>Hyphomicrobiales</taxon>
        <taxon>Phyllobacteriaceae</taxon>
        <taxon>Mesorhizobium</taxon>
    </lineage>
</organism>
<dbReference type="Proteomes" id="UP000262379">
    <property type="component" value="Unassembled WGS sequence"/>
</dbReference>
<evidence type="ECO:0000259" key="1">
    <source>
        <dbReference type="Pfam" id="PF00149"/>
    </source>
</evidence>
<accession>A0A371XHS1</accession>
<dbReference type="Pfam" id="PF00149">
    <property type="entry name" value="Metallophos"/>
    <property type="match status" value="1"/>
</dbReference>
<evidence type="ECO:0000313" key="3">
    <source>
        <dbReference type="Proteomes" id="UP000262379"/>
    </source>
</evidence>
<feature type="domain" description="Calcineurin-like phosphoesterase" evidence="1">
    <location>
        <begin position="42"/>
        <end position="313"/>
    </location>
</feature>
<keyword evidence="3" id="KW-1185">Reference proteome</keyword>
<dbReference type="Gene3D" id="3.60.21.10">
    <property type="match status" value="1"/>
</dbReference>
<sequence>MPDRSGSTTRFPISRRVFMAGSGAFLLLRPSSASRAADEKVTFIFIADVHACRMGAGLSPNCQQEGKTDANLLRHIRALNDLEYKHWPEVIDGNPTGLANAGKLIGRPRGVVVGGDMTDDGGGQTAERDEGTQILQFSHRYREGTGPDMVHVPVYSGLGNHDLDQDGRPPDTEWYRDELRDYVRFNHENSVFFKPPVPAANFDPLSDCYSWDWGPLHLVQLHRFGGDTRKGAVSALPWLKQDLATNAANGKPVVLFQHYGWDPFSTERWDPAKSTFDDTGHGKPHWWTQQEQQALLDTITGANVIGIFHGHEHDTPMIYRTGNIDLFKPIASFKGGFALAELEAKRFSVVLGQAFDEFGGVKFTNAFQKASS</sequence>
<dbReference type="SUPFAM" id="SSF56300">
    <property type="entry name" value="Metallo-dependent phosphatases"/>
    <property type="match status" value="1"/>
</dbReference>
<protein>
    <submittedName>
        <fullName evidence="2">Metallophosphoesterase</fullName>
    </submittedName>
</protein>
<dbReference type="AlphaFoldDB" id="A0A371XHS1"/>
<dbReference type="PANTHER" id="PTHR43143">
    <property type="entry name" value="METALLOPHOSPHOESTERASE, CALCINEURIN SUPERFAMILY"/>
    <property type="match status" value="1"/>
</dbReference>
<gene>
    <name evidence="2" type="ORF">DY251_03855</name>
</gene>
<dbReference type="InterPro" id="IPR029052">
    <property type="entry name" value="Metallo-depent_PP-like"/>
</dbReference>
<dbReference type="PANTHER" id="PTHR43143:SF1">
    <property type="entry name" value="SERINE_THREONINE-PROTEIN PHOSPHATASE CPPED1"/>
    <property type="match status" value="1"/>
</dbReference>
<dbReference type="GO" id="GO:0016787">
    <property type="term" value="F:hydrolase activity"/>
    <property type="evidence" value="ECO:0007669"/>
    <property type="project" value="InterPro"/>
</dbReference>
<comment type="caution">
    <text evidence="2">The sequence shown here is derived from an EMBL/GenBank/DDBJ whole genome shotgun (WGS) entry which is preliminary data.</text>
</comment>